<protein>
    <submittedName>
        <fullName evidence="1">Uncharacterized protein</fullName>
    </submittedName>
</protein>
<sequence length="16" mass="1868">MSYSFHHYILCASATH</sequence>
<evidence type="ECO:0000313" key="1">
    <source>
        <dbReference type="EMBL" id="JAD57333.1"/>
    </source>
</evidence>
<reference evidence="1" key="1">
    <citation type="submission" date="2014-09" db="EMBL/GenBank/DDBJ databases">
        <authorList>
            <person name="Magalhaes I.L.F."/>
            <person name="Oliveira U."/>
            <person name="Santos F.R."/>
            <person name="Vidigal T.H.D.A."/>
            <person name="Brescovit A.D."/>
            <person name="Santos A.J."/>
        </authorList>
    </citation>
    <scope>NUCLEOTIDE SEQUENCE</scope>
    <source>
        <tissue evidence="1">Shoot tissue taken approximately 20 cm above the soil surface</tissue>
    </source>
</reference>
<reference evidence="1" key="2">
    <citation type="journal article" date="2015" name="Data Brief">
        <title>Shoot transcriptome of the giant reed, Arundo donax.</title>
        <authorList>
            <person name="Barrero R.A."/>
            <person name="Guerrero F.D."/>
            <person name="Moolhuijzen P."/>
            <person name="Goolsby J.A."/>
            <person name="Tidwell J."/>
            <person name="Bellgard S.E."/>
            <person name="Bellgard M.I."/>
        </authorList>
    </citation>
    <scope>NUCLEOTIDE SEQUENCE</scope>
    <source>
        <tissue evidence="1">Shoot tissue taken approximately 20 cm above the soil surface</tissue>
    </source>
</reference>
<dbReference type="AlphaFoldDB" id="A0A0A9B5A1"/>
<name>A0A0A9B5A1_ARUDO</name>
<dbReference type="EMBL" id="GBRH01240562">
    <property type="protein sequence ID" value="JAD57333.1"/>
    <property type="molecule type" value="Transcribed_RNA"/>
</dbReference>
<organism evidence="1">
    <name type="scientific">Arundo donax</name>
    <name type="common">Giant reed</name>
    <name type="synonym">Donax arundinaceus</name>
    <dbReference type="NCBI Taxonomy" id="35708"/>
    <lineage>
        <taxon>Eukaryota</taxon>
        <taxon>Viridiplantae</taxon>
        <taxon>Streptophyta</taxon>
        <taxon>Embryophyta</taxon>
        <taxon>Tracheophyta</taxon>
        <taxon>Spermatophyta</taxon>
        <taxon>Magnoliopsida</taxon>
        <taxon>Liliopsida</taxon>
        <taxon>Poales</taxon>
        <taxon>Poaceae</taxon>
        <taxon>PACMAD clade</taxon>
        <taxon>Arundinoideae</taxon>
        <taxon>Arundineae</taxon>
        <taxon>Arundo</taxon>
    </lineage>
</organism>
<accession>A0A0A9B5A1</accession>
<proteinExistence type="predicted"/>